<keyword evidence="2" id="KW-1185">Reference proteome</keyword>
<dbReference type="Proteomes" id="UP000515344">
    <property type="component" value="Chromosome"/>
</dbReference>
<dbReference type="RefSeq" id="WP_182804939.1">
    <property type="nucleotide sequence ID" value="NZ_CP060007.1"/>
</dbReference>
<evidence type="ECO:0000313" key="1">
    <source>
        <dbReference type="EMBL" id="QNA45676.1"/>
    </source>
</evidence>
<accession>A0A7G5XJM3</accession>
<dbReference type="Pfam" id="PF12875">
    <property type="entry name" value="DUF3826"/>
    <property type="match status" value="1"/>
</dbReference>
<evidence type="ECO:0000313" key="2">
    <source>
        <dbReference type="Proteomes" id="UP000515344"/>
    </source>
</evidence>
<name>A0A7G5XJM3_9BACT</name>
<dbReference type="EMBL" id="CP060007">
    <property type="protein sequence ID" value="QNA45676.1"/>
    <property type="molecule type" value="Genomic_DNA"/>
</dbReference>
<organism evidence="1 2">
    <name type="scientific">Lacibacter sediminis</name>
    <dbReference type="NCBI Taxonomy" id="2760713"/>
    <lineage>
        <taxon>Bacteria</taxon>
        <taxon>Pseudomonadati</taxon>
        <taxon>Bacteroidota</taxon>
        <taxon>Chitinophagia</taxon>
        <taxon>Chitinophagales</taxon>
        <taxon>Chitinophagaceae</taxon>
        <taxon>Lacibacter</taxon>
    </lineage>
</organism>
<gene>
    <name evidence="1" type="ORF">H4075_05605</name>
</gene>
<reference evidence="2" key="1">
    <citation type="submission" date="2020-08" db="EMBL/GenBank/DDBJ databases">
        <title>Lacibacter sp. S13-6-6 genome sequencing.</title>
        <authorList>
            <person name="Jin L."/>
        </authorList>
    </citation>
    <scope>NUCLEOTIDE SEQUENCE [LARGE SCALE GENOMIC DNA]</scope>
    <source>
        <strain evidence="2">S13-6-6</strain>
    </source>
</reference>
<proteinExistence type="predicted"/>
<dbReference type="AlphaFoldDB" id="A0A7G5XJM3"/>
<protein>
    <submittedName>
        <fullName evidence="1">DUF3826 domain-containing protein</fullName>
    </submittedName>
</protein>
<sequence>MKRYLLAYNSCVSNKLISSVSSSLRLFSACKALHLFIAFLSVAVVHAQANKTADSAYLKVITERSAKIVNTLSIKDSAQYKRVVSLLAQQYNSINNIHEETKLALAAIKQQSITAQESALQVQKQEEKKVAQLQQLHNSFLAGLQKVISEEQIELVKNGMTYNVLNVTYTAYLDMIPTLKEDQKKKIYEWLIEARELAMDGESSDKKHAIFGKYKGRINNYLSAAGYDLTKEREEWQKRLKAKKESSK</sequence>
<dbReference type="KEGG" id="lacs:H4075_05605"/>
<dbReference type="InterPro" id="IPR024284">
    <property type="entry name" value="DUF3826"/>
</dbReference>